<sequence>MGLAAYEIVPASVTPLIQDSLQVGQLPVSWSESCSGPLSSSQPREPSKNTVAGNGSLSAAQAQAVADEYDVPVEAVEAVADKLTD</sequence>
<name>A0A830F0H4_9EURY</name>
<organism evidence="2 3">
    <name type="scientific">Haloarcula sebkhae</name>
    <dbReference type="NCBI Taxonomy" id="932660"/>
    <lineage>
        <taxon>Archaea</taxon>
        <taxon>Methanobacteriati</taxon>
        <taxon>Methanobacteriota</taxon>
        <taxon>Stenosarchaea group</taxon>
        <taxon>Halobacteria</taxon>
        <taxon>Halobacteriales</taxon>
        <taxon>Haloarculaceae</taxon>
        <taxon>Haloarcula</taxon>
    </lineage>
</organism>
<evidence type="ECO:0000256" key="1">
    <source>
        <dbReference type="SAM" id="MobiDB-lite"/>
    </source>
</evidence>
<accession>A0A830F0H4</accession>
<protein>
    <submittedName>
        <fullName evidence="2">Uncharacterized protein</fullName>
    </submittedName>
</protein>
<reference evidence="2" key="2">
    <citation type="submission" date="2020-09" db="EMBL/GenBank/DDBJ databases">
        <authorList>
            <person name="Sun Q."/>
            <person name="Ohkuma M."/>
        </authorList>
    </citation>
    <scope>NUCLEOTIDE SEQUENCE</scope>
    <source>
        <strain evidence="2">JCM 19018</strain>
    </source>
</reference>
<dbReference type="Proteomes" id="UP000614221">
    <property type="component" value="Unassembled WGS sequence"/>
</dbReference>
<feature type="region of interest" description="Disordered" evidence="1">
    <location>
        <begin position="32"/>
        <end position="54"/>
    </location>
</feature>
<proteinExistence type="predicted"/>
<dbReference type="AlphaFoldDB" id="A0A830F0H4"/>
<evidence type="ECO:0000313" key="3">
    <source>
        <dbReference type="Proteomes" id="UP000614221"/>
    </source>
</evidence>
<comment type="caution">
    <text evidence="2">The sequence shown here is derived from an EMBL/GenBank/DDBJ whole genome shotgun (WGS) entry which is preliminary data.</text>
</comment>
<gene>
    <name evidence="2" type="ORF">GCM10009067_26580</name>
</gene>
<evidence type="ECO:0000313" key="2">
    <source>
        <dbReference type="EMBL" id="GGK73037.1"/>
    </source>
</evidence>
<dbReference type="EMBL" id="BMPD01000004">
    <property type="protein sequence ID" value="GGK73037.1"/>
    <property type="molecule type" value="Genomic_DNA"/>
</dbReference>
<reference evidence="2" key="1">
    <citation type="journal article" date="2014" name="Int. J. Syst. Evol. Microbiol.">
        <title>Complete genome sequence of Corynebacterium casei LMG S-19264T (=DSM 44701T), isolated from a smear-ripened cheese.</title>
        <authorList>
            <consortium name="US DOE Joint Genome Institute (JGI-PGF)"/>
            <person name="Walter F."/>
            <person name="Albersmeier A."/>
            <person name="Kalinowski J."/>
            <person name="Ruckert C."/>
        </authorList>
    </citation>
    <scope>NUCLEOTIDE SEQUENCE</scope>
    <source>
        <strain evidence="2">JCM 19018</strain>
    </source>
</reference>